<dbReference type="CDD" id="cd07184">
    <property type="entry name" value="E_set_Isoamylase_like_N"/>
    <property type="match status" value="1"/>
</dbReference>
<protein>
    <recommendedName>
        <fullName evidence="1">Glycoside hydrolase family 13 N-terminal domain-containing protein</fullName>
    </recommendedName>
</protein>
<dbReference type="Gene3D" id="2.60.40.10">
    <property type="entry name" value="Immunoglobulins"/>
    <property type="match status" value="1"/>
</dbReference>
<organism evidence="2 3">
    <name type="scientific">Flavobacterium glycines</name>
    <dbReference type="NCBI Taxonomy" id="551990"/>
    <lineage>
        <taxon>Bacteria</taxon>
        <taxon>Pseudomonadati</taxon>
        <taxon>Bacteroidota</taxon>
        <taxon>Flavobacteriia</taxon>
        <taxon>Flavobacteriales</taxon>
        <taxon>Flavobacteriaceae</taxon>
        <taxon>Flavobacterium</taxon>
    </lineage>
</organism>
<dbReference type="InterPro" id="IPR004193">
    <property type="entry name" value="Glyco_hydro_13_N"/>
</dbReference>
<comment type="caution">
    <text evidence="2">The sequence shown here is derived from an EMBL/GenBank/DDBJ whole genome shotgun (WGS) entry which is preliminary data.</text>
</comment>
<dbReference type="AlphaFoldDB" id="A0A511CEA6"/>
<evidence type="ECO:0000259" key="1">
    <source>
        <dbReference type="Pfam" id="PF02922"/>
    </source>
</evidence>
<dbReference type="InterPro" id="IPR013783">
    <property type="entry name" value="Ig-like_fold"/>
</dbReference>
<name>A0A511CEA6_9FLAO</name>
<evidence type="ECO:0000313" key="2">
    <source>
        <dbReference type="EMBL" id="GEL10879.1"/>
    </source>
</evidence>
<dbReference type="GO" id="GO:0005975">
    <property type="term" value="P:carbohydrate metabolic process"/>
    <property type="evidence" value="ECO:0007669"/>
    <property type="project" value="InterPro"/>
</dbReference>
<evidence type="ECO:0000313" key="3">
    <source>
        <dbReference type="Proteomes" id="UP000321579"/>
    </source>
</evidence>
<dbReference type="Pfam" id="PF02922">
    <property type="entry name" value="CBM_48"/>
    <property type="match status" value="1"/>
</dbReference>
<gene>
    <name evidence="2" type="ORF">FGL01_16180</name>
</gene>
<dbReference type="Proteomes" id="UP000321579">
    <property type="component" value="Unassembled WGS sequence"/>
</dbReference>
<dbReference type="EMBL" id="BJVF01000001">
    <property type="protein sequence ID" value="GEL10879.1"/>
    <property type="molecule type" value="Genomic_DNA"/>
</dbReference>
<sequence>MSHKSKNETVMSIKKQFIKSKPVCKVTFSIEAKEATNASVVGDFNNWNPEEGALSKLKNGTFKGAFDLDKDAAYEFKYLVDGEYINETEADSYKWNEFAGTENSVLEV</sequence>
<feature type="domain" description="Glycoside hydrolase family 13 N-terminal" evidence="1">
    <location>
        <begin position="25"/>
        <end position="93"/>
    </location>
</feature>
<dbReference type="InterPro" id="IPR014756">
    <property type="entry name" value="Ig_E-set"/>
</dbReference>
<proteinExistence type="predicted"/>
<reference evidence="2 3" key="1">
    <citation type="submission" date="2019-07" db="EMBL/GenBank/DDBJ databases">
        <title>Whole genome shotgun sequence of Flavobacterium glycines NBRC 105008.</title>
        <authorList>
            <person name="Hosoyama A."/>
            <person name="Uohara A."/>
            <person name="Ohji S."/>
            <person name="Ichikawa N."/>
        </authorList>
    </citation>
    <scope>NUCLEOTIDE SEQUENCE [LARGE SCALE GENOMIC DNA]</scope>
    <source>
        <strain evidence="2 3">NBRC 105008</strain>
    </source>
</reference>
<accession>A0A511CEA6</accession>
<dbReference type="GO" id="GO:0004553">
    <property type="term" value="F:hydrolase activity, hydrolyzing O-glycosyl compounds"/>
    <property type="evidence" value="ECO:0007669"/>
    <property type="project" value="InterPro"/>
</dbReference>
<dbReference type="SUPFAM" id="SSF81296">
    <property type="entry name" value="E set domains"/>
    <property type="match status" value="1"/>
</dbReference>